<feature type="compositionally biased region" description="Polar residues" evidence="4">
    <location>
        <begin position="160"/>
        <end position="171"/>
    </location>
</feature>
<feature type="compositionally biased region" description="Basic and acidic residues" evidence="4">
    <location>
        <begin position="350"/>
        <end position="370"/>
    </location>
</feature>
<dbReference type="GO" id="GO:0005634">
    <property type="term" value="C:nucleus"/>
    <property type="evidence" value="ECO:0007669"/>
    <property type="project" value="UniProtKB-SubCell"/>
</dbReference>
<protein>
    <recommendedName>
        <fullName evidence="5">BRCT domain-containing protein</fullName>
    </recommendedName>
</protein>
<feature type="compositionally biased region" description="Polar residues" evidence="4">
    <location>
        <begin position="489"/>
        <end position="503"/>
    </location>
</feature>
<evidence type="ECO:0000313" key="6">
    <source>
        <dbReference type="EMBL" id="KAF2730242.1"/>
    </source>
</evidence>
<proteinExistence type="predicted"/>
<gene>
    <name evidence="6" type="ORF">EJ04DRAFT_580008</name>
</gene>
<feature type="compositionally biased region" description="Pro residues" evidence="4">
    <location>
        <begin position="60"/>
        <end position="70"/>
    </location>
</feature>
<dbReference type="InterPro" id="IPR036420">
    <property type="entry name" value="BRCT_dom_sf"/>
</dbReference>
<keyword evidence="3" id="KW-0539">Nucleus</keyword>
<organism evidence="6 7">
    <name type="scientific">Polyplosphaeria fusca</name>
    <dbReference type="NCBI Taxonomy" id="682080"/>
    <lineage>
        <taxon>Eukaryota</taxon>
        <taxon>Fungi</taxon>
        <taxon>Dikarya</taxon>
        <taxon>Ascomycota</taxon>
        <taxon>Pezizomycotina</taxon>
        <taxon>Dothideomycetes</taxon>
        <taxon>Pleosporomycetidae</taxon>
        <taxon>Pleosporales</taxon>
        <taxon>Tetraplosphaeriaceae</taxon>
        <taxon>Polyplosphaeria</taxon>
    </lineage>
</organism>
<sequence length="1470" mass="160321">MASAESQSFSLLSDELYNDPSQLSQVLRQRLGSEHLNLFTVSTDDNPSVSHDTLSLQSPPLLPPPRPPTPRRAREAPANVNARPSKHCTASATTLVMEREGFEGAAADNPDDTQPDSQMYKNWTSGVFSNGVPEPRPARAADEDIGTTTSDPSDGVEDAGSSQQRNSPVITSPTVMLDDDLEAQNHAEPPPTSPLKFETPAMAGRKRDGEGQVLSSAMRTATTPGTTLTAAFGGGFGNTTLGHISLTQVFQTTQVGTSPIVTAPSEDAVFLRPSPNFANGRHSSPIPVVSSAAKVPWTDTRMRSSSEPRAEYVSMQQSQEARKRAHKEYAGFAAGAQQEHWDAFAEFETQLEKRPPQKRQREAGKLHEKLTTPLNSHSRRGRRRGLLFATFSSPISKVKRHERPNRSTQVVPANCDGAGDEDDSMDELSRHTPRKATVDPDDDSPDELSQPMPPSARPSRVTKLGRSDSSGNNVQVPNTSSHPRRPLSEQHTGNSPSDSPSSQHHTRSGVRVPASQQRLESPRLKSSKASTTITDSQPEADALSNIPRFKPLLPSSPSSNRYTVSQTTMMKKSGYTSQAVSSSMPLMPPESTPQVFAEENDEDQTSGDGVPSSPPAIRHEDDLYYDEHSGEEEAHEVEVNAYDSENVPQDANAEDQDREMQDVVDIGEISETEGQDQLISEEDDLVRSSHPEDGMSGSFLEHASTLRPQRQSTVPESDMIEDTQSSFFGTTPGKQVDEGHGAECEPNKSVDPYQMSGTEPFHTARESQSTSRANQDSGETPKRTSTATKPRVQSLSDIANEPDTQMSATAGDVDITSLGFAEELNRESDNIDSGSLTLVPARKKRRIVYGTKKKVSSPLRLKAAPTIVSLSPLKEVRAAREETPTPSTKAQREAEFTLAPALKKWTPQSPKTKPGRMGALKSVPKSLLRGKPTPPKAKAERQRSPMGRSPELGEAVQPDEVFNDAVMHDDDDDDELAGPAPQVDRGEAPSGDVIFPNRIFTIWPRGGFFPATCIGLVNSKFLNVRYDDGNSKQVESSNVRAFNLNVGDQVKVDEPGMKKHTYIVVGFKDKIDADLAGAFPETDQRGYQTVVLEVKQRESLPKNKTPVSKPVAVQMGSIYLTQQLWNKYRTLDYTSFSLNPSAVPSGTPSRVATPGMGPNAPSLREAGVRASSVAPSVLSGSVFNNMAFAVTFTLHTSDKDHIIHLITANGGQFVEEGFHELFHRFDDSKQDDSTPDELALRLEFTNLGFAGLITDAHSRRTKYIQALALNIPCIHHRWVTDSIAQSTPLSIEPYLLPAGLSTYLDPEGVLRSRVMKTYEPQSSRGVLQQIVAERKSLLENHSVLLVMGKSKRELRRQKPYLFLTHALGPEKVGQCADLKEAKQMAADGAFDWIYVDGGVAGVVEAAQALFGDVGLTKTGKTGAKNRKRKRDESPEVECLLRVGKVGEKEVRVACDEFVVQSLILGALIEE</sequence>
<dbReference type="GO" id="GO:0000077">
    <property type="term" value="P:DNA damage checkpoint signaling"/>
    <property type="evidence" value="ECO:0007669"/>
    <property type="project" value="TreeGrafter"/>
</dbReference>
<dbReference type="EMBL" id="ML996222">
    <property type="protein sequence ID" value="KAF2730242.1"/>
    <property type="molecule type" value="Genomic_DNA"/>
</dbReference>
<evidence type="ECO:0000256" key="2">
    <source>
        <dbReference type="ARBA" id="ARBA00022763"/>
    </source>
</evidence>
<feature type="compositionally biased region" description="Basic and acidic residues" evidence="4">
    <location>
        <begin position="617"/>
        <end position="638"/>
    </location>
</feature>
<dbReference type="CDD" id="cd17745">
    <property type="entry name" value="BRCT_p53bp1_rpt1"/>
    <property type="match status" value="1"/>
</dbReference>
<dbReference type="InterPro" id="IPR013914">
    <property type="entry name" value="Rad9_Rad53-bd_dom_fun"/>
</dbReference>
<comment type="caution">
    <text evidence="6">The sequence shown here is derived from an EMBL/GenBank/DDBJ whole genome shotgun (WGS) entry which is preliminary data.</text>
</comment>
<feature type="compositionally biased region" description="Polar residues" evidence="4">
    <location>
        <begin position="555"/>
        <end position="584"/>
    </location>
</feature>
<feature type="compositionally biased region" description="Polar residues" evidence="4">
    <location>
        <begin position="41"/>
        <end position="58"/>
    </location>
</feature>
<evidence type="ECO:0000259" key="5">
    <source>
        <dbReference type="PROSITE" id="PS50172"/>
    </source>
</evidence>
<name>A0A9P4UVR4_9PLEO</name>
<evidence type="ECO:0000313" key="7">
    <source>
        <dbReference type="Proteomes" id="UP000799444"/>
    </source>
</evidence>
<accession>A0A9P4UVR4</accession>
<dbReference type="GO" id="GO:0045944">
    <property type="term" value="P:positive regulation of transcription by RNA polymerase II"/>
    <property type="evidence" value="ECO:0007669"/>
    <property type="project" value="TreeGrafter"/>
</dbReference>
<feature type="compositionally biased region" description="Polar residues" evidence="4">
    <location>
        <begin position="766"/>
        <end position="808"/>
    </location>
</feature>
<dbReference type="Proteomes" id="UP000799444">
    <property type="component" value="Unassembled WGS sequence"/>
</dbReference>
<feature type="region of interest" description="Disordered" evidence="4">
    <location>
        <begin position="41"/>
        <end position="88"/>
    </location>
</feature>
<dbReference type="InterPro" id="IPR047249">
    <property type="entry name" value="BRCT_p53bp1-like_rpt1"/>
</dbReference>
<dbReference type="InterPro" id="IPR001357">
    <property type="entry name" value="BRCT_dom"/>
</dbReference>
<reference evidence="6" key="1">
    <citation type="journal article" date="2020" name="Stud. Mycol.">
        <title>101 Dothideomycetes genomes: a test case for predicting lifestyles and emergence of pathogens.</title>
        <authorList>
            <person name="Haridas S."/>
            <person name="Albert R."/>
            <person name="Binder M."/>
            <person name="Bloem J."/>
            <person name="Labutti K."/>
            <person name="Salamov A."/>
            <person name="Andreopoulos B."/>
            <person name="Baker S."/>
            <person name="Barry K."/>
            <person name="Bills G."/>
            <person name="Bluhm B."/>
            <person name="Cannon C."/>
            <person name="Castanera R."/>
            <person name="Culley D."/>
            <person name="Daum C."/>
            <person name="Ezra D."/>
            <person name="Gonzalez J."/>
            <person name="Henrissat B."/>
            <person name="Kuo A."/>
            <person name="Liang C."/>
            <person name="Lipzen A."/>
            <person name="Lutzoni F."/>
            <person name="Magnuson J."/>
            <person name="Mondo S."/>
            <person name="Nolan M."/>
            <person name="Ohm R."/>
            <person name="Pangilinan J."/>
            <person name="Park H.-J."/>
            <person name="Ramirez L."/>
            <person name="Alfaro M."/>
            <person name="Sun H."/>
            <person name="Tritt A."/>
            <person name="Yoshinaga Y."/>
            <person name="Zwiers L.-H."/>
            <person name="Turgeon B."/>
            <person name="Goodwin S."/>
            <person name="Spatafora J."/>
            <person name="Crous P."/>
            <person name="Grigoriev I."/>
        </authorList>
    </citation>
    <scope>NUCLEOTIDE SEQUENCE</scope>
    <source>
        <strain evidence="6">CBS 125425</strain>
    </source>
</reference>
<dbReference type="PROSITE" id="PS50172">
    <property type="entry name" value="BRCT"/>
    <property type="match status" value="1"/>
</dbReference>
<feature type="domain" description="BRCT" evidence="5">
    <location>
        <begin position="1178"/>
        <end position="1296"/>
    </location>
</feature>
<feature type="compositionally biased region" description="Polar residues" evidence="4">
    <location>
        <begin position="527"/>
        <end position="537"/>
    </location>
</feature>
<dbReference type="SMART" id="SM00292">
    <property type="entry name" value="BRCT"/>
    <property type="match status" value="1"/>
</dbReference>
<feature type="region of interest" description="Disordered" evidence="4">
    <location>
        <begin position="105"/>
        <end position="171"/>
    </location>
</feature>
<feature type="compositionally biased region" description="Polar residues" evidence="4">
    <location>
        <begin position="706"/>
        <end position="715"/>
    </location>
</feature>
<dbReference type="Gene3D" id="3.40.50.10190">
    <property type="entry name" value="BRCT domain"/>
    <property type="match status" value="1"/>
</dbReference>
<keyword evidence="7" id="KW-1185">Reference proteome</keyword>
<comment type="subcellular location">
    <subcellularLocation>
        <location evidence="1">Nucleus</location>
    </subcellularLocation>
</comment>
<evidence type="ECO:0000256" key="1">
    <source>
        <dbReference type="ARBA" id="ARBA00004123"/>
    </source>
</evidence>
<evidence type="ECO:0000256" key="3">
    <source>
        <dbReference type="ARBA" id="ARBA00023242"/>
    </source>
</evidence>
<dbReference type="InterPro" id="IPR047252">
    <property type="entry name" value="TP53BP1-like"/>
</dbReference>
<dbReference type="PANTHER" id="PTHR15321">
    <property type="entry name" value="TUMOR SUPPRESSOR P53-BINDING PROTEIN 1"/>
    <property type="match status" value="1"/>
</dbReference>
<dbReference type="Pfam" id="PF08605">
    <property type="entry name" value="Rad9_Rad53_bind"/>
    <property type="match status" value="1"/>
</dbReference>
<feature type="compositionally biased region" description="Acidic residues" evidence="4">
    <location>
        <begin position="668"/>
        <end position="684"/>
    </location>
</feature>
<feature type="region of interest" description="Disordered" evidence="4">
    <location>
        <begin position="350"/>
        <end position="811"/>
    </location>
</feature>
<dbReference type="PANTHER" id="PTHR15321:SF3">
    <property type="entry name" value="TP53-BINDING PROTEIN 1"/>
    <property type="match status" value="1"/>
</dbReference>
<dbReference type="GO" id="GO:0042393">
    <property type="term" value="F:histone binding"/>
    <property type="evidence" value="ECO:0007669"/>
    <property type="project" value="TreeGrafter"/>
</dbReference>
<feature type="compositionally biased region" description="Polar residues" evidence="4">
    <location>
        <begin position="467"/>
        <end position="481"/>
    </location>
</feature>
<dbReference type="SUPFAM" id="SSF52113">
    <property type="entry name" value="BRCT domain"/>
    <property type="match status" value="1"/>
</dbReference>
<keyword evidence="2" id="KW-0227">DNA damage</keyword>
<dbReference type="OrthoDB" id="129353at2759"/>
<feature type="compositionally biased region" description="Polar residues" evidence="4">
    <location>
        <begin position="115"/>
        <end position="128"/>
    </location>
</feature>
<evidence type="ECO:0000256" key="4">
    <source>
        <dbReference type="SAM" id="MobiDB-lite"/>
    </source>
</evidence>
<feature type="region of interest" description="Disordered" evidence="4">
    <location>
        <begin position="898"/>
        <end position="990"/>
    </location>
</feature>
<feature type="compositionally biased region" description="Polar residues" evidence="4">
    <location>
        <begin position="722"/>
        <end position="733"/>
    </location>
</feature>
<feature type="compositionally biased region" description="Basic and acidic residues" evidence="4">
    <location>
        <begin position="735"/>
        <end position="748"/>
    </location>
</feature>